<reference evidence="3 4" key="1">
    <citation type="submission" date="2021-03" db="EMBL/GenBank/DDBJ databases">
        <title>Sequencing the genomes of 1000 actinobacteria strains.</title>
        <authorList>
            <person name="Klenk H.-P."/>
        </authorList>
    </citation>
    <scope>NUCLEOTIDE SEQUENCE [LARGE SCALE GENOMIC DNA]</scope>
    <source>
        <strain evidence="3 4">DSM 44580</strain>
    </source>
</reference>
<proteinExistence type="predicted"/>
<dbReference type="PROSITE" id="PS51257">
    <property type="entry name" value="PROKAR_LIPOPROTEIN"/>
    <property type="match status" value="1"/>
</dbReference>
<keyword evidence="4" id="KW-1185">Reference proteome</keyword>
<dbReference type="InterPro" id="IPR006311">
    <property type="entry name" value="TAT_signal"/>
</dbReference>
<keyword evidence="2" id="KW-0732">Signal</keyword>
<evidence type="ECO:0000313" key="4">
    <source>
        <dbReference type="Proteomes" id="UP001519363"/>
    </source>
</evidence>
<evidence type="ECO:0000256" key="1">
    <source>
        <dbReference type="SAM" id="MobiDB-lite"/>
    </source>
</evidence>
<accession>A0ABS5AKR8</accession>
<organism evidence="3 4">
    <name type="scientific">Crossiella equi</name>
    <dbReference type="NCBI Taxonomy" id="130796"/>
    <lineage>
        <taxon>Bacteria</taxon>
        <taxon>Bacillati</taxon>
        <taxon>Actinomycetota</taxon>
        <taxon>Actinomycetes</taxon>
        <taxon>Pseudonocardiales</taxon>
        <taxon>Pseudonocardiaceae</taxon>
        <taxon>Crossiella</taxon>
    </lineage>
</organism>
<feature type="region of interest" description="Disordered" evidence="1">
    <location>
        <begin position="88"/>
        <end position="114"/>
    </location>
</feature>
<evidence type="ECO:0000256" key="2">
    <source>
        <dbReference type="SAM" id="SignalP"/>
    </source>
</evidence>
<feature type="compositionally biased region" description="Low complexity" evidence="1">
    <location>
        <begin position="94"/>
        <end position="105"/>
    </location>
</feature>
<comment type="caution">
    <text evidence="3">The sequence shown here is derived from an EMBL/GenBank/DDBJ whole genome shotgun (WGS) entry which is preliminary data.</text>
</comment>
<feature type="chain" id="PRO_5046937126" evidence="2">
    <location>
        <begin position="30"/>
        <end position="163"/>
    </location>
</feature>
<name>A0ABS5AKR8_9PSEU</name>
<feature type="signal peptide" evidence="2">
    <location>
        <begin position="1"/>
        <end position="29"/>
    </location>
</feature>
<sequence>MTIVPPRLGRRRVLLAGALAVAAVPLASACTPEPAQEQPDPLEALLTRASADAALAKATATTHPALAAQAGTVAGDRQQHAEALRKELERARPARASSTATAAPSTQPPAVPGQQAAALTALREAATAAEKEAAGLVTGLPPYRAGLVASVAACCASLREVLA</sequence>
<dbReference type="RefSeq" id="WP_249044670.1">
    <property type="nucleotide sequence ID" value="NZ_JAGIOO010000001.1"/>
</dbReference>
<dbReference type="PROSITE" id="PS51318">
    <property type="entry name" value="TAT"/>
    <property type="match status" value="1"/>
</dbReference>
<protein>
    <submittedName>
        <fullName evidence="3">Uncharacterized protein</fullName>
    </submittedName>
</protein>
<evidence type="ECO:0000313" key="3">
    <source>
        <dbReference type="EMBL" id="MBP2477165.1"/>
    </source>
</evidence>
<gene>
    <name evidence="3" type="ORF">JOF53_006037</name>
</gene>
<dbReference type="Proteomes" id="UP001519363">
    <property type="component" value="Unassembled WGS sequence"/>
</dbReference>
<dbReference type="EMBL" id="JAGIOO010000001">
    <property type="protein sequence ID" value="MBP2477165.1"/>
    <property type="molecule type" value="Genomic_DNA"/>
</dbReference>